<gene>
    <name evidence="1" type="ORF">MCUN1_000943</name>
</gene>
<evidence type="ECO:0008006" key="3">
    <source>
        <dbReference type="Google" id="ProtNLM"/>
    </source>
</evidence>
<evidence type="ECO:0000313" key="2">
    <source>
        <dbReference type="Proteomes" id="UP001219933"/>
    </source>
</evidence>
<reference evidence="1" key="1">
    <citation type="submission" date="2023-03" db="EMBL/GenBank/DDBJ databases">
        <title>Mating type loci evolution in Malassezia.</title>
        <authorList>
            <person name="Coelho M.A."/>
        </authorList>
    </citation>
    <scope>NUCLEOTIDE SEQUENCE</scope>
    <source>
        <strain evidence="1">CBS 11721</strain>
    </source>
</reference>
<organism evidence="1 2">
    <name type="scientific">Malassezia cuniculi</name>
    <dbReference type="NCBI Taxonomy" id="948313"/>
    <lineage>
        <taxon>Eukaryota</taxon>
        <taxon>Fungi</taxon>
        <taxon>Dikarya</taxon>
        <taxon>Basidiomycota</taxon>
        <taxon>Ustilaginomycotina</taxon>
        <taxon>Malasseziomycetes</taxon>
        <taxon>Malasseziales</taxon>
        <taxon>Malasseziaceae</taxon>
        <taxon>Malassezia</taxon>
    </lineage>
</organism>
<dbReference type="InterPro" id="IPR027417">
    <property type="entry name" value="P-loop_NTPase"/>
</dbReference>
<evidence type="ECO:0000313" key="1">
    <source>
        <dbReference type="EMBL" id="WFD34111.1"/>
    </source>
</evidence>
<dbReference type="SUPFAM" id="SSF52540">
    <property type="entry name" value="P-loop containing nucleoside triphosphate hydrolases"/>
    <property type="match status" value="1"/>
</dbReference>
<dbReference type="Gene3D" id="3.40.50.300">
    <property type="entry name" value="P-loop containing nucleotide triphosphate hydrolases"/>
    <property type="match status" value="2"/>
</dbReference>
<accession>A0AAF0JAA8</accession>
<protein>
    <recommendedName>
        <fullName evidence="3">Phosphoribulokinase/uridine kinase domain-containing protein</fullName>
    </recommendedName>
</protein>
<sequence>MRNTTPADLAVELARLLELVPHDRRLLVGISGIPGAGKSTLAHAVAAELAKCGIKAAVVGMDGWHYSRAQLDTFADPAHAHARRGAAFTFDADAFVAFVTALRKPGWHRLTAPSFSHADKDPIADAIEITDERIILVEGLYCNLSVPPWNQAAELWDVRWLVSTTKETARERLISRHVASGITNNAHEAAERADGNDLPNGDWILANTYEPIERIAL</sequence>
<dbReference type="AlphaFoldDB" id="A0AAF0JAA8"/>
<dbReference type="Proteomes" id="UP001219933">
    <property type="component" value="Chromosome 1"/>
</dbReference>
<dbReference type="Pfam" id="PF03308">
    <property type="entry name" value="MeaB"/>
    <property type="match status" value="1"/>
</dbReference>
<dbReference type="PANTHER" id="PTHR10285">
    <property type="entry name" value="URIDINE KINASE"/>
    <property type="match status" value="1"/>
</dbReference>
<keyword evidence="2" id="KW-1185">Reference proteome</keyword>
<dbReference type="EMBL" id="CP119877">
    <property type="protein sequence ID" value="WFD34111.1"/>
    <property type="molecule type" value="Genomic_DNA"/>
</dbReference>
<proteinExistence type="predicted"/>
<name>A0AAF0JAA8_9BASI</name>